<dbReference type="EMBL" id="AUZX01011275">
    <property type="protein sequence ID" value="EQD43911.1"/>
    <property type="molecule type" value="Genomic_DNA"/>
</dbReference>
<comment type="caution">
    <text evidence="2">The sequence shown here is derived from an EMBL/GenBank/DDBJ whole genome shotgun (WGS) entry which is preliminary data.</text>
</comment>
<dbReference type="Gene3D" id="3.40.630.10">
    <property type="entry name" value="Zn peptidases"/>
    <property type="match status" value="1"/>
</dbReference>
<reference evidence="2" key="1">
    <citation type="submission" date="2013-08" db="EMBL/GenBank/DDBJ databases">
        <authorList>
            <person name="Mendez C."/>
            <person name="Richter M."/>
            <person name="Ferrer M."/>
            <person name="Sanchez J."/>
        </authorList>
    </citation>
    <scope>NUCLEOTIDE SEQUENCE</scope>
</reference>
<evidence type="ECO:0008006" key="3">
    <source>
        <dbReference type="Google" id="ProtNLM"/>
    </source>
</evidence>
<evidence type="ECO:0000313" key="2">
    <source>
        <dbReference type="EMBL" id="EQD43911.1"/>
    </source>
</evidence>
<sequence>MTGVAGGTETHQVGGYRADGGGASRAEVELLRGLVAIPSPTGHEETASRWLVQQLQALGLEAGRDAVGNVVGIV</sequence>
<feature type="non-terminal residue" evidence="2">
    <location>
        <position position="74"/>
    </location>
</feature>
<reference evidence="2" key="2">
    <citation type="journal article" date="2014" name="ISME J.">
        <title>Microbial stratification in low pH oxic and suboxic macroscopic growths along an acid mine drainage.</title>
        <authorList>
            <person name="Mendez-Garcia C."/>
            <person name="Mesa V."/>
            <person name="Sprenger R.R."/>
            <person name="Richter M."/>
            <person name="Diez M.S."/>
            <person name="Solano J."/>
            <person name="Bargiela R."/>
            <person name="Golyshina O.V."/>
            <person name="Manteca A."/>
            <person name="Ramos J.L."/>
            <person name="Gallego J.R."/>
            <person name="Llorente I."/>
            <person name="Martins Dos Santos V.A."/>
            <person name="Jensen O.N."/>
            <person name="Pelaez A.I."/>
            <person name="Sanchez J."/>
            <person name="Ferrer M."/>
        </authorList>
    </citation>
    <scope>NUCLEOTIDE SEQUENCE</scope>
</reference>
<evidence type="ECO:0000256" key="1">
    <source>
        <dbReference type="SAM" id="MobiDB-lite"/>
    </source>
</evidence>
<accession>T0Z797</accession>
<gene>
    <name evidence="2" type="ORF">B1A_15368</name>
</gene>
<dbReference type="SUPFAM" id="SSF53187">
    <property type="entry name" value="Zn-dependent exopeptidases"/>
    <property type="match status" value="1"/>
</dbReference>
<feature type="region of interest" description="Disordered" evidence="1">
    <location>
        <begin position="1"/>
        <end position="21"/>
    </location>
</feature>
<protein>
    <recommendedName>
        <fullName evidence="3">Peptidase M20</fullName>
    </recommendedName>
</protein>
<dbReference type="AlphaFoldDB" id="T0Z797"/>
<proteinExistence type="predicted"/>
<organism evidence="2">
    <name type="scientific">mine drainage metagenome</name>
    <dbReference type="NCBI Taxonomy" id="410659"/>
    <lineage>
        <taxon>unclassified sequences</taxon>
        <taxon>metagenomes</taxon>
        <taxon>ecological metagenomes</taxon>
    </lineage>
</organism>
<name>T0Z797_9ZZZZ</name>